<dbReference type="SUPFAM" id="SSF141371">
    <property type="entry name" value="PilZ domain-like"/>
    <property type="match status" value="1"/>
</dbReference>
<gene>
    <name evidence="4" type="ORF">AMOR_44570</name>
</gene>
<dbReference type="Proteomes" id="UP001162891">
    <property type="component" value="Chromosome"/>
</dbReference>
<feature type="domain" description="PilZ" evidence="3">
    <location>
        <begin position="68"/>
        <end position="148"/>
    </location>
</feature>
<evidence type="ECO:0000256" key="1">
    <source>
        <dbReference type="SAM" id="Coils"/>
    </source>
</evidence>
<feature type="region of interest" description="Disordered" evidence="2">
    <location>
        <begin position="1"/>
        <end position="34"/>
    </location>
</feature>
<dbReference type="EMBL" id="AP025591">
    <property type="protein sequence ID" value="BDG05461.1"/>
    <property type="molecule type" value="Genomic_DNA"/>
</dbReference>
<feature type="coiled-coil region" evidence="1">
    <location>
        <begin position="183"/>
        <end position="210"/>
    </location>
</feature>
<reference evidence="5" key="1">
    <citation type="journal article" date="2022" name="Int. J. Syst. Evol. Microbiol.">
        <title>Anaeromyxobacter oryzae sp. nov., Anaeromyxobacter diazotrophicus sp. nov. and Anaeromyxobacter paludicola sp. nov., isolated from paddy soils.</title>
        <authorList>
            <person name="Itoh H."/>
            <person name="Xu Z."/>
            <person name="Mise K."/>
            <person name="Masuda Y."/>
            <person name="Ushijima N."/>
            <person name="Hayakawa C."/>
            <person name="Shiratori Y."/>
            <person name="Senoo K."/>
        </authorList>
    </citation>
    <scope>NUCLEOTIDE SEQUENCE [LARGE SCALE GENOMIC DNA]</scope>
    <source>
        <strain evidence="5">Red232</strain>
    </source>
</reference>
<feature type="compositionally biased region" description="Low complexity" evidence="2">
    <location>
        <begin position="25"/>
        <end position="34"/>
    </location>
</feature>
<dbReference type="InterPro" id="IPR009875">
    <property type="entry name" value="PilZ_domain"/>
</dbReference>
<protein>
    <recommendedName>
        <fullName evidence="3">PilZ domain-containing protein</fullName>
    </recommendedName>
</protein>
<keyword evidence="5" id="KW-1185">Reference proteome</keyword>
<organism evidence="4 5">
    <name type="scientific">Anaeromyxobacter oryzae</name>
    <dbReference type="NCBI Taxonomy" id="2918170"/>
    <lineage>
        <taxon>Bacteria</taxon>
        <taxon>Pseudomonadati</taxon>
        <taxon>Myxococcota</taxon>
        <taxon>Myxococcia</taxon>
        <taxon>Myxococcales</taxon>
        <taxon>Cystobacterineae</taxon>
        <taxon>Anaeromyxobacteraceae</taxon>
        <taxon>Anaeromyxobacter</taxon>
    </lineage>
</organism>
<evidence type="ECO:0000259" key="3">
    <source>
        <dbReference type="Pfam" id="PF07238"/>
    </source>
</evidence>
<dbReference type="Pfam" id="PF07238">
    <property type="entry name" value="PilZ"/>
    <property type="match status" value="1"/>
</dbReference>
<evidence type="ECO:0000256" key="2">
    <source>
        <dbReference type="SAM" id="MobiDB-lite"/>
    </source>
</evidence>
<accession>A0ABM7X0Y9</accession>
<evidence type="ECO:0000313" key="5">
    <source>
        <dbReference type="Proteomes" id="UP001162891"/>
    </source>
</evidence>
<evidence type="ECO:0000313" key="4">
    <source>
        <dbReference type="EMBL" id="BDG05461.1"/>
    </source>
</evidence>
<dbReference type="InterPro" id="IPR029063">
    <property type="entry name" value="SAM-dependent_MTases_sf"/>
</dbReference>
<name>A0ABM7X0Y9_9BACT</name>
<sequence>MAMRKDNVERDAAPPDAGSGDLASRGARPAPAARPVGVGRVRTYEELDGAEGRAVFFRPHRYTAADLAPVRGTVLLALGGLERVCALHDVSQNGAAFFWPRGVPVEARQRVELTVLFDEHQAFRGAGVVGSVRDQGGAPLVGVSFEDFLLDVDEVLQLRAVQRWAAEDAQPASTERRWSVAGCERYKALVAELRLLLEDAQRELSALEARLPWHVLHGKDNPARAALVDQLRTDFVPETIRLTEALDVAVRELPEGHRDPAAREWSYRYLDEFLMQSPGCHRARHKPFGYPGDYQVMNFIYGQPFEGASLFARAVELAFWHSRSAIAVRARKDLLKRELRALVSRRDGGEGPVRVLSIASGPAQELVELLDELEDLPRAVEIVLFEQDENALAHAWRRLQPAARARFPGLVSFTFLHDSIKRLLRDPRLFSPFGHFDLIYSAGLLDYLQARTAAVLTRHLAQAAAPGGRVLVANMVDHPARWYLEVPLDWPLVYRTHDELLEIGAAALPRAALRILEEDSGANPFLELVPP</sequence>
<dbReference type="SUPFAM" id="SSF53335">
    <property type="entry name" value="S-adenosyl-L-methionine-dependent methyltransferases"/>
    <property type="match status" value="1"/>
</dbReference>
<proteinExistence type="predicted"/>
<feature type="compositionally biased region" description="Basic and acidic residues" evidence="2">
    <location>
        <begin position="1"/>
        <end position="13"/>
    </location>
</feature>
<keyword evidence="1" id="KW-0175">Coiled coil</keyword>
<dbReference type="Gene3D" id="3.40.50.150">
    <property type="entry name" value="Vaccinia Virus protein VP39"/>
    <property type="match status" value="1"/>
</dbReference>